<dbReference type="Proteomes" id="UP000182661">
    <property type="component" value="Unassembled WGS sequence"/>
</dbReference>
<protein>
    <recommendedName>
        <fullName evidence="4">TIGR02588 family protein</fullName>
    </recommendedName>
</protein>
<keyword evidence="1" id="KW-0472">Membrane</keyword>
<dbReference type="EMBL" id="LSRP01000073">
    <property type="protein sequence ID" value="OJF99076.1"/>
    <property type="molecule type" value="Genomic_DNA"/>
</dbReference>
<name>A0A657LWV5_9HYPH</name>
<keyword evidence="1" id="KW-1133">Transmembrane helix</keyword>
<keyword evidence="1" id="KW-0812">Transmembrane</keyword>
<dbReference type="OrthoDB" id="1445569at2"/>
<organism evidence="2 3">
    <name type="scientific">Pararhizobium antarcticum</name>
    <dbReference type="NCBI Taxonomy" id="1798805"/>
    <lineage>
        <taxon>Bacteria</taxon>
        <taxon>Pseudomonadati</taxon>
        <taxon>Pseudomonadota</taxon>
        <taxon>Alphaproteobacteria</taxon>
        <taxon>Hyphomicrobiales</taxon>
        <taxon>Rhizobiaceae</taxon>
        <taxon>Rhizobium/Agrobacterium group</taxon>
        <taxon>Pararhizobium</taxon>
    </lineage>
</organism>
<proteinExistence type="predicted"/>
<dbReference type="NCBIfam" id="TIGR02588">
    <property type="entry name" value="TIGR02588 family protein"/>
    <property type="match status" value="1"/>
</dbReference>
<comment type="caution">
    <text evidence="2">The sequence shown here is derived from an EMBL/GenBank/DDBJ whole genome shotgun (WGS) entry which is preliminary data.</text>
</comment>
<sequence>MDAKDSASRTRQTLDRKAHWIEWLLGGSCALLVAAMIGWIGYEALTGREGQAELSTRIVHQDKGDAGYRVMFLVGNTGKRTASSVVVRGEIRDGDSVLETSEVTFDYVPAHSSVSGTLLFRSPPQAGQLQVRPTAYSDP</sequence>
<evidence type="ECO:0000313" key="3">
    <source>
        <dbReference type="Proteomes" id="UP000182661"/>
    </source>
</evidence>
<evidence type="ECO:0000256" key="1">
    <source>
        <dbReference type="SAM" id="Phobius"/>
    </source>
</evidence>
<reference evidence="2 3" key="1">
    <citation type="submission" date="2016-02" db="EMBL/GenBank/DDBJ databases">
        <title>Genome sequencing of a beta-galactosidase producing bacteria Rhizobium sp. 59.</title>
        <authorList>
            <person name="Wang D."/>
            <person name="Kot W."/>
            <person name="Qin Y."/>
            <person name="Hansen L."/>
            <person name="Naqvi K."/>
            <person name="Rensing C."/>
        </authorList>
    </citation>
    <scope>NUCLEOTIDE SEQUENCE [LARGE SCALE GENOMIC DNA]</scope>
    <source>
        <strain evidence="2 3">59</strain>
    </source>
</reference>
<dbReference type="RefSeq" id="WP_071832322.1">
    <property type="nucleotide sequence ID" value="NZ_LSRP01000073.1"/>
</dbReference>
<dbReference type="AlphaFoldDB" id="A0A657LWV5"/>
<dbReference type="InterPro" id="IPR013417">
    <property type="entry name" value="CHP02588"/>
</dbReference>
<keyword evidence="3" id="KW-1185">Reference proteome</keyword>
<evidence type="ECO:0000313" key="2">
    <source>
        <dbReference type="EMBL" id="OJF99076.1"/>
    </source>
</evidence>
<gene>
    <name evidence="2" type="ORF">AX760_13950</name>
</gene>
<evidence type="ECO:0008006" key="4">
    <source>
        <dbReference type="Google" id="ProtNLM"/>
    </source>
</evidence>
<accession>A0A657LWV5</accession>
<feature type="transmembrane region" description="Helical" evidence="1">
    <location>
        <begin position="20"/>
        <end position="42"/>
    </location>
</feature>